<evidence type="ECO:0000313" key="8">
    <source>
        <dbReference type="RefSeq" id="XP_031571018.1"/>
    </source>
</evidence>
<proteinExistence type="predicted"/>
<dbReference type="RefSeq" id="XP_031571018.1">
    <property type="nucleotide sequence ID" value="XM_031715158.1"/>
</dbReference>
<keyword evidence="5" id="KW-0472">Membrane</keyword>
<name>A0A6P8IYI7_ACTTE</name>
<keyword evidence="2" id="KW-0812">Transmembrane</keyword>
<dbReference type="InParanoid" id="A0A6P8IYI7"/>
<dbReference type="GO" id="GO:0016020">
    <property type="term" value="C:membrane"/>
    <property type="evidence" value="ECO:0007669"/>
    <property type="project" value="UniProtKB-SubCell"/>
</dbReference>
<dbReference type="AlphaFoldDB" id="A0A6P8IYI7"/>
<evidence type="ECO:0000256" key="4">
    <source>
        <dbReference type="ARBA" id="ARBA00022989"/>
    </source>
</evidence>
<sequence>MFSAVLAILVSFVSMENTRGQVATPCDVDYYKLGCYIDQYYSRGLPQLLFTDRDRSSPYFQQYINWKNWDQYLHSLACRCASEARNRNFSMFGLQYYGECWAGAGACDTYGQLGYSQHCVSRNYTRCDNDDENECVGGANANYVYLLTE</sequence>
<keyword evidence="3 6" id="KW-0732">Signal</keyword>
<evidence type="ECO:0000256" key="2">
    <source>
        <dbReference type="ARBA" id="ARBA00022692"/>
    </source>
</evidence>
<reference evidence="8" key="1">
    <citation type="submission" date="2025-08" db="UniProtKB">
        <authorList>
            <consortium name="RefSeq"/>
        </authorList>
    </citation>
    <scope>IDENTIFICATION</scope>
    <source>
        <tissue evidence="8">Tentacle</tissue>
    </source>
</reference>
<gene>
    <name evidence="8" type="primary">LOC116305279</name>
</gene>
<feature type="chain" id="PRO_5028140233" evidence="6">
    <location>
        <begin position="21"/>
        <end position="149"/>
    </location>
</feature>
<evidence type="ECO:0000313" key="7">
    <source>
        <dbReference type="Proteomes" id="UP000515163"/>
    </source>
</evidence>
<dbReference type="Proteomes" id="UP000515163">
    <property type="component" value="Unplaced"/>
</dbReference>
<dbReference type="GeneID" id="116305279"/>
<evidence type="ECO:0000256" key="5">
    <source>
        <dbReference type="ARBA" id="ARBA00023136"/>
    </source>
</evidence>
<protein>
    <submittedName>
        <fullName evidence="8">Uncharacterized protein LOC116305279</fullName>
    </submittedName>
</protein>
<dbReference type="KEGG" id="aten:116305279"/>
<evidence type="ECO:0000256" key="6">
    <source>
        <dbReference type="SAM" id="SignalP"/>
    </source>
</evidence>
<dbReference type="PANTHER" id="PTHR16059">
    <property type="entry name" value="ANTHRAX TOXIN RECEPTOR"/>
    <property type="match status" value="1"/>
</dbReference>
<organism evidence="7 8">
    <name type="scientific">Actinia tenebrosa</name>
    <name type="common">Australian red waratah sea anemone</name>
    <dbReference type="NCBI Taxonomy" id="6105"/>
    <lineage>
        <taxon>Eukaryota</taxon>
        <taxon>Metazoa</taxon>
        <taxon>Cnidaria</taxon>
        <taxon>Anthozoa</taxon>
        <taxon>Hexacorallia</taxon>
        <taxon>Actiniaria</taxon>
        <taxon>Actiniidae</taxon>
        <taxon>Actinia</taxon>
    </lineage>
</organism>
<feature type="signal peptide" evidence="6">
    <location>
        <begin position="1"/>
        <end position="20"/>
    </location>
</feature>
<evidence type="ECO:0000256" key="3">
    <source>
        <dbReference type="ARBA" id="ARBA00022729"/>
    </source>
</evidence>
<dbReference type="OrthoDB" id="5988231at2759"/>
<keyword evidence="7" id="KW-1185">Reference proteome</keyword>
<evidence type="ECO:0000256" key="1">
    <source>
        <dbReference type="ARBA" id="ARBA00004167"/>
    </source>
</evidence>
<keyword evidence="4" id="KW-1133">Transmembrane helix</keyword>
<accession>A0A6P8IYI7</accession>
<comment type="subcellular location">
    <subcellularLocation>
        <location evidence="1">Membrane</location>
        <topology evidence="1">Single-pass membrane protein</topology>
    </subcellularLocation>
</comment>
<dbReference type="PANTHER" id="PTHR16059:SF25">
    <property type="entry name" value="LYSOZYME"/>
    <property type="match status" value="1"/>
</dbReference>